<feature type="compositionally biased region" description="Low complexity" evidence="1">
    <location>
        <begin position="653"/>
        <end position="669"/>
    </location>
</feature>
<dbReference type="OrthoDB" id="381445at2759"/>
<comment type="caution">
    <text evidence="2">The sequence shown here is derived from an EMBL/GenBank/DDBJ whole genome shotgun (WGS) entry which is preliminary data.</text>
</comment>
<dbReference type="InterPro" id="IPR008780">
    <property type="entry name" value="Plasmodium_Vir"/>
</dbReference>
<dbReference type="VEuPathDB" id="PlasmoDB:PKNOH_S110083900"/>
<evidence type="ECO:0000313" key="2">
    <source>
        <dbReference type="EMBL" id="OTN65396.1"/>
    </source>
</evidence>
<gene>
    <name evidence="2" type="ORF">PKNOH_S110083900</name>
</gene>
<dbReference type="Pfam" id="PF05795">
    <property type="entry name" value="Plasmodium_Vir"/>
    <property type="match status" value="2"/>
</dbReference>
<organism evidence="2 3">
    <name type="scientific">Plasmodium knowlesi</name>
    <dbReference type="NCBI Taxonomy" id="5850"/>
    <lineage>
        <taxon>Eukaryota</taxon>
        <taxon>Sar</taxon>
        <taxon>Alveolata</taxon>
        <taxon>Apicomplexa</taxon>
        <taxon>Aconoidasida</taxon>
        <taxon>Haemosporida</taxon>
        <taxon>Plasmodiidae</taxon>
        <taxon>Plasmodium</taxon>
        <taxon>Plasmodium (Plasmodium)</taxon>
    </lineage>
</organism>
<dbReference type="VEuPathDB" id="PlasmoDB:PKA1H_120017600"/>
<dbReference type="VEuPathDB" id="PlasmoDB:PKNH_1213400"/>
<protein>
    <submittedName>
        <fullName evidence="2">KIR protein</fullName>
    </submittedName>
</protein>
<feature type="region of interest" description="Disordered" evidence="1">
    <location>
        <begin position="495"/>
        <end position="541"/>
    </location>
</feature>
<proteinExistence type="predicted"/>
<name>A0A1Y3DQ96_PLAKN</name>
<feature type="compositionally biased region" description="Gly residues" evidence="1">
    <location>
        <begin position="615"/>
        <end position="625"/>
    </location>
</feature>
<evidence type="ECO:0000256" key="1">
    <source>
        <dbReference type="SAM" id="MobiDB-lite"/>
    </source>
</evidence>
<feature type="region of interest" description="Disordered" evidence="1">
    <location>
        <begin position="610"/>
        <end position="669"/>
    </location>
</feature>
<dbReference type="EMBL" id="NETL01000025">
    <property type="protein sequence ID" value="OTN65396.1"/>
    <property type="molecule type" value="Genomic_DNA"/>
</dbReference>
<feature type="compositionally biased region" description="Low complexity" evidence="1">
    <location>
        <begin position="626"/>
        <end position="636"/>
    </location>
</feature>
<reference evidence="2 3" key="1">
    <citation type="submission" date="2017-05" db="EMBL/GenBank/DDBJ databases">
        <title>PacBio assembly of a Plasmodium knowlesi genome sequence with Hi-C correction and manual annotation of the SICAvar gene family.</title>
        <authorList>
            <person name="Lapp S.A."/>
            <person name="Geraldo J.A."/>
            <person name="Chien J.-T."/>
            <person name="Ay F."/>
            <person name="Pakala S.B."/>
            <person name="Batugedara G."/>
            <person name="Humphrey J.C."/>
            <person name="Debarry J.D."/>
            <person name="Le Roch K.G."/>
            <person name="Galinski M.R."/>
            <person name="Kissinger J.C."/>
        </authorList>
    </citation>
    <scope>NUCLEOTIDE SEQUENCE [LARGE SCALE GENOMIC DNA]</scope>
    <source>
        <strain evidence="3">Malayan Strain Pk1 (A+)</strain>
    </source>
</reference>
<sequence>MSGGEGKRTGEHLNYLTSRREYKKLDGCINFCSNSNTADRVESELRGNYNVQDNAEKVVRAWCDNRTMGRDTTWSSPICYWFYYWLGDMISRKVGSGTAFYSTMAWIYSKLKENGVPHTCDILYHSDRPGQGLFKHRKVVYEYYEDHNLMEFQARTYGQLCDAEYREHMREIKEACETVAADCANGPNASGSYCTWFKGKEGGNEDYCNEAKRSQLQCTNSDELSKEPLDSHGLAHGAIATVTDNQEQVDPEFLGISSDEEEELRNLGLGRKYVYLDGSLGTDCVSYGNYDESDSMKNKLSTDVLKNHSWDDELAEKVVHTWCYVMNKVGRNGDTDGWCDYFYFWLGDKLYNGAEGHSTLYSVMNRVYLELRGSDVGNECNMKYAGMKKLDFIKMKKLHDYAGDRSFIQLGMNKINRDESAEKSCTPALHKYLQNAKRAYEYIRARCQGRTREPDYCRDFDDKYKSLIGDLTQQSNCTVAVKPATAAKPVAAKPVAAKTCTPDSSGSGEPCTPDLHHNGVPVEEGKGGSDSGGNNTGSVVTPSTVAGGTIATIGIPTISFFLYKYTDIFDGIKKSIFGGSNNRNRGRRSTIGRQHFDDILTENDFSTLGDDGSTTLGGGGGGSSTLGGSSTDISTIYDDGVRRRQPTGRGRTRTGINNGRPGNIRYYAT</sequence>
<dbReference type="Proteomes" id="UP000195012">
    <property type="component" value="Unassembled WGS sequence"/>
</dbReference>
<evidence type="ECO:0000313" key="3">
    <source>
        <dbReference type="Proteomes" id="UP000195012"/>
    </source>
</evidence>
<accession>A0A1Y3DQ96</accession>
<feature type="compositionally biased region" description="Basic residues" evidence="1">
    <location>
        <begin position="643"/>
        <end position="652"/>
    </location>
</feature>
<dbReference type="AlphaFoldDB" id="A0A1Y3DQ96"/>